<keyword evidence="1" id="KW-0812">Transmembrane</keyword>
<dbReference type="EMBL" id="LYXA01000001">
    <property type="protein sequence ID" value="OBU76715.1"/>
    <property type="molecule type" value="Genomic_DNA"/>
</dbReference>
<dbReference type="InterPro" id="IPR021499">
    <property type="entry name" value="DUF3153"/>
</dbReference>
<name>A0A853MEA1_9CYAN</name>
<feature type="transmembrane region" description="Helical" evidence="1">
    <location>
        <begin position="232"/>
        <end position="257"/>
    </location>
</feature>
<keyword evidence="1" id="KW-0472">Membrane</keyword>
<sequence>MATYKTTRLVFKNSIHSRSLIKLAKNSKKVMMILIIFMSLILSGCVEYNLGINFHDSNNAEWVQHIRIAENLTSFSSDYLQEWFNVLSRRVSNIGGSTKYISPGELVVKIPFTHGQELEEKLASFYPHSLQTSLHEPINITSNITLKENNFLFLSRNNLIYQLDLRSLAGVVAQKNSSDKTQISLFNIDFTLKTPWGNIKNINSTVKPLPPETNNQQITWQMQLGELNQIEVVFWLPNMLSIGTLIIIIIVLFGYYLKYSRLNIPNQS</sequence>
<feature type="transmembrane region" description="Helical" evidence="1">
    <location>
        <begin position="30"/>
        <end position="50"/>
    </location>
</feature>
<evidence type="ECO:0000313" key="3">
    <source>
        <dbReference type="Proteomes" id="UP000093903"/>
    </source>
</evidence>
<accession>A0A853MEA1</accession>
<dbReference type="RefSeq" id="WP_006277577.1">
    <property type="nucleotide sequence ID" value="NZ_ACYA01000045.1"/>
</dbReference>
<comment type="caution">
    <text evidence="2">The sequence shown here is derived from an EMBL/GenBank/DDBJ whole genome shotgun (WGS) entry which is preliminary data.</text>
</comment>
<keyword evidence="1" id="KW-1133">Transmembrane helix</keyword>
<evidence type="ECO:0000313" key="2">
    <source>
        <dbReference type="EMBL" id="OBU76715.1"/>
    </source>
</evidence>
<dbReference type="AlphaFoldDB" id="A0A853MEA1"/>
<reference evidence="2 3" key="1">
    <citation type="submission" date="2016-05" db="EMBL/GenBank/DDBJ databases">
        <title>First complete genome of the cyanobacterium Cylindrospermopsis raciborskii CS505, containing a circular chromosome and a single extrachromosomal element.</title>
        <authorList>
            <person name="Fuentes J."/>
            <person name="Tamames J."/>
            <person name="Allen E."/>
            <person name="Plominski A."/>
            <person name="Vasquez M."/>
        </authorList>
    </citation>
    <scope>NUCLEOTIDE SEQUENCE [LARGE SCALE GENOMIC DNA]</scope>
    <source>
        <strain evidence="2 3">CS505</strain>
    </source>
</reference>
<proteinExistence type="predicted"/>
<organism evidence="2 3">
    <name type="scientific">Cylindrospermopsis raciborskii CS-505</name>
    <dbReference type="NCBI Taxonomy" id="533240"/>
    <lineage>
        <taxon>Bacteria</taxon>
        <taxon>Bacillati</taxon>
        <taxon>Cyanobacteriota</taxon>
        <taxon>Cyanophyceae</taxon>
        <taxon>Nostocales</taxon>
        <taxon>Aphanizomenonaceae</taxon>
        <taxon>Cylindrospermopsis</taxon>
    </lineage>
</organism>
<evidence type="ECO:0000256" key="1">
    <source>
        <dbReference type="SAM" id="Phobius"/>
    </source>
</evidence>
<dbReference type="Proteomes" id="UP000093903">
    <property type="component" value="Unassembled WGS sequence"/>
</dbReference>
<protein>
    <recommendedName>
        <fullName evidence="4">DUF3153 domain-containing protein</fullName>
    </recommendedName>
</protein>
<evidence type="ECO:0008006" key="4">
    <source>
        <dbReference type="Google" id="ProtNLM"/>
    </source>
</evidence>
<gene>
    <name evidence="2" type="ORF">A9P98_10610</name>
</gene>
<dbReference type="Pfam" id="PF11353">
    <property type="entry name" value="DUF3153"/>
    <property type="match status" value="1"/>
</dbReference>